<evidence type="ECO:0000313" key="3">
    <source>
        <dbReference type="EMBL" id="KAH9365349.1"/>
    </source>
</evidence>
<dbReference type="VEuPathDB" id="VectorBase:HLOH_050584"/>
<dbReference type="AlphaFoldDB" id="A0A9J6FQJ8"/>
<sequence length="331" mass="36469">MWGSLSLARLKLHHLKSHSSNENATVFANRTQCIRVAVDSEELEEEPADESTCLLAKLPEVSENQPKQAPRKKPPTAPRPHRKGHGKALHASSQRMALVLSSSSEEEGEEVSSVQIVPSISRNVYFGYRCPKSVSAFQTLMDNVSDVFKCSAFSCGYSTNVSLNFERHLAGHRPEDVFCMYCGANVSHPGALVTHLEQEHSGLRHQCMKCLYRAGFTPYFEVHFLLAHPGETVAHVSVFNGRGVEAPVPPETGKLSDPTSVDLRAARSKKKLERYSHGTWKRNTRVRACIPVLSATGATSRCRSCWNTFKSTASPTWSAATAASALRPRLP</sequence>
<evidence type="ECO:0000259" key="2">
    <source>
        <dbReference type="PROSITE" id="PS00028"/>
    </source>
</evidence>
<dbReference type="SMART" id="SM00355">
    <property type="entry name" value="ZnF_C2H2"/>
    <property type="match status" value="3"/>
</dbReference>
<dbReference type="PROSITE" id="PS00028">
    <property type="entry name" value="ZINC_FINGER_C2H2_1"/>
    <property type="match status" value="1"/>
</dbReference>
<feature type="domain" description="C2H2-type" evidence="2">
    <location>
        <begin position="179"/>
        <end position="200"/>
    </location>
</feature>
<dbReference type="Proteomes" id="UP000821853">
    <property type="component" value="Unassembled WGS sequence"/>
</dbReference>
<dbReference type="EMBL" id="JABSTR010000003">
    <property type="protein sequence ID" value="KAH9365349.1"/>
    <property type="molecule type" value="Genomic_DNA"/>
</dbReference>
<feature type="compositionally biased region" description="Basic residues" evidence="1">
    <location>
        <begin position="69"/>
        <end position="88"/>
    </location>
</feature>
<protein>
    <recommendedName>
        <fullName evidence="2">C2H2-type domain-containing protein</fullName>
    </recommendedName>
</protein>
<comment type="caution">
    <text evidence="3">The sequence shown here is derived from an EMBL/GenBank/DDBJ whole genome shotgun (WGS) entry which is preliminary data.</text>
</comment>
<reference evidence="3 4" key="1">
    <citation type="journal article" date="2020" name="Cell">
        <title>Large-Scale Comparative Analyses of Tick Genomes Elucidate Their Genetic Diversity and Vector Capacities.</title>
        <authorList>
            <consortium name="Tick Genome and Microbiome Consortium (TIGMIC)"/>
            <person name="Jia N."/>
            <person name="Wang J."/>
            <person name="Shi W."/>
            <person name="Du L."/>
            <person name="Sun Y."/>
            <person name="Zhan W."/>
            <person name="Jiang J.F."/>
            <person name="Wang Q."/>
            <person name="Zhang B."/>
            <person name="Ji P."/>
            <person name="Bell-Sakyi L."/>
            <person name="Cui X.M."/>
            <person name="Yuan T.T."/>
            <person name="Jiang B.G."/>
            <person name="Yang W.F."/>
            <person name="Lam T.T."/>
            <person name="Chang Q.C."/>
            <person name="Ding S.J."/>
            <person name="Wang X.J."/>
            <person name="Zhu J.G."/>
            <person name="Ruan X.D."/>
            <person name="Zhao L."/>
            <person name="Wei J.T."/>
            <person name="Ye R.Z."/>
            <person name="Que T.C."/>
            <person name="Du C.H."/>
            <person name="Zhou Y.H."/>
            <person name="Cheng J.X."/>
            <person name="Dai P.F."/>
            <person name="Guo W.B."/>
            <person name="Han X.H."/>
            <person name="Huang E.J."/>
            <person name="Li L.F."/>
            <person name="Wei W."/>
            <person name="Gao Y.C."/>
            <person name="Liu J.Z."/>
            <person name="Shao H.Z."/>
            <person name="Wang X."/>
            <person name="Wang C.C."/>
            <person name="Yang T.C."/>
            <person name="Huo Q.B."/>
            <person name="Li W."/>
            <person name="Chen H.Y."/>
            <person name="Chen S.E."/>
            <person name="Zhou L.G."/>
            <person name="Ni X.B."/>
            <person name="Tian J.H."/>
            <person name="Sheng Y."/>
            <person name="Liu T."/>
            <person name="Pan Y.S."/>
            <person name="Xia L.Y."/>
            <person name="Li J."/>
            <person name="Zhao F."/>
            <person name="Cao W.C."/>
        </authorList>
    </citation>
    <scope>NUCLEOTIDE SEQUENCE [LARGE SCALE GENOMIC DNA]</scope>
    <source>
        <strain evidence="3">HaeL-2018</strain>
    </source>
</reference>
<accession>A0A9J6FQJ8</accession>
<name>A0A9J6FQJ8_HAELO</name>
<keyword evidence="4" id="KW-1185">Reference proteome</keyword>
<feature type="region of interest" description="Disordered" evidence="1">
    <location>
        <begin position="59"/>
        <end position="92"/>
    </location>
</feature>
<evidence type="ECO:0000313" key="4">
    <source>
        <dbReference type="Proteomes" id="UP000821853"/>
    </source>
</evidence>
<organism evidence="3 4">
    <name type="scientific">Haemaphysalis longicornis</name>
    <name type="common">Bush tick</name>
    <dbReference type="NCBI Taxonomy" id="44386"/>
    <lineage>
        <taxon>Eukaryota</taxon>
        <taxon>Metazoa</taxon>
        <taxon>Ecdysozoa</taxon>
        <taxon>Arthropoda</taxon>
        <taxon>Chelicerata</taxon>
        <taxon>Arachnida</taxon>
        <taxon>Acari</taxon>
        <taxon>Parasitiformes</taxon>
        <taxon>Ixodida</taxon>
        <taxon>Ixodoidea</taxon>
        <taxon>Ixodidae</taxon>
        <taxon>Haemaphysalinae</taxon>
        <taxon>Haemaphysalis</taxon>
    </lineage>
</organism>
<dbReference type="OrthoDB" id="40579at2759"/>
<gene>
    <name evidence="3" type="ORF">HPB48_017481</name>
</gene>
<dbReference type="Gene3D" id="3.30.160.60">
    <property type="entry name" value="Classic Zinc Finger"/>
    <property type="match status" value="1"/>
</dbReference>
<proteinExistence type="predicted"/>
<evidence type="ECO:0000256" key="1">
    <source>
        <dbReference type="SAM" id="MobiDB-lite"/>
    </source>
</evidence>
<dbReference type="InterPro" id="IPR013087">
    <property type="entry name" value="Znf_C2H2_type"/>
</dbReference>